<evidence type="ECO:0000313" key="2">
    <source>
        <dbReference type="EMBL" id="MBC5727723.1"/>
    </source>
</evidence>
<dbReference type="Proteomes" id="UP000636755">
    <property type="component" value="Unassembled WGS sequence"/>
</dbReference>
<organism evidence="2 3">
    <name type="scientific">Ruminococcus intestinalis</name>
    <dbReference type="NCBI Taxonomy" id="2763066"/>
    <lineage>
        <taxon>Bacteria</taxon>
        <taxon>Bacillati</taxon>
        <taxon>Bacillota</taxon>
        <taxon>Clostridia</taxon>
        <taxon>Eubacteriales</taxon>
        <taxon>Oscillospiraceae</taxon>
        <taxon>Ruminococcus</taxon>
    </lineage>
</organism>
<gene>
    <name evidence="2" type="ORF">H8R91_04125</name>
</gene>
<proteinExistence type="predicted"/>
<keyword evidence="3" id="KW-1185">Reference proteome</keyword>
<accession>A0ABR7HJM4</accession>
<evidence type="ECO:0000259" key="1">
    <source>
        <dbReference type="Pfam" id="PF18662"/>
    </source>
</evidence>
<dbReference type="InterPro" id="IPR040538">
    <property type="entry name" value="Cch_HTH"/>
</dbReference>
<name>A0ABR7HJM4_9FIRM</name>
<comment type="caution">
    <text evidence="2">The sequence shown here is derived from an EMBL/GenBank/DDBJ whole genome shotgun (WGS) entry which is preliminary data.</text>
</comment>
<protein>
    <recommendedName>
        <fullName evidence="1">Cch helix turn helix domain-containing protein</fullName>
    </recommendedName>
</protein>
<sequence>MNYPFALKVFDKRKAEAIDYDLLNSGYVGLVRLSASDNHYEICVAKNYFEQMMKNNGIVDFRKRLKNLRATGVLIAEKDRLVAREKIIEIIDLKVYIFRFQFNDKMMSLHNAYEEMYFDKIENSDNKDFLSDDEVQNIEECLGGE</sequence>
<feature type="domain" description="Cch helix turn helix" evidence="1">
    <location>
        <begin position="33"/>
        <end position="100"/>
    </location>
</feature>
<evidence type="ECO:0000313" key="3">
    <source>
        <dbReference type="Proteomes" id="UP000636755"/>
    </source>
</evidence>
<reference evidence="2 3" key="1">
    <citation type="submission" date="2020-08" db="EMBL/GenBank/DDBJ databases">
        <title>Genome public.</title>
        <authorList>
            <person name="Liu C."/>
            <person name="Sun Q."/>
        </authorList>
    </citation>
    <scope>NUCLEOTIDE SEQUENCE [LARGE SCALE GENOMIC DNA]</scope>
    <source>
        <strain evidence="2 3">NSJ-71</strain>
    </source>
</reference>
<dbReference type="RefSeq" id="WP_186934959.1">
    <property type="nucleotide sequence ID" value="NZ_JACOPS010000001.1"/>
</dbReference>
<dbReference type="EMBL" id="JACOPS010000001">
    <property type="protein sequence ID" value="MBC5727723.1"/>
    <property type="molecule type" value="Genomic_DNA"/>
</dbReference>
<dbReference type="Pfam" id="PF18662">
    <property type="entry name" value="HTH_56"/>
    <property type="match status" value="1"/>
</dbReference>